<keyword evidence="4" id="KW-0285">Flavoprotein</keyword>
<dbReference type="GO" id="GO:0016491">
    <property type="term" value="F:oxidoreductase activity"/>
    <property type="evidence" value="ECO:0007669"/>
    <property type="project" value="UniProtKB-KW"/>
</dbReference>
<dbReference type="AlphaFoldDB" id="A0A0F9T3G0"/>
<dbReference type="InterPro" id="IPR036188">
    <property type="entry name" value="FAD/NAD-bd_sf"/>
</dbReference>
<keyword evidence="5" id="KW-0288">FMN</keyword>
<protein>
    <recommendedName>
        <fullName evidence="13">NADH:flavin oxidoreductase/NADH oxidase N-terminal domain-containing protein</fullName>
    </recommendedName>
</protein>
<evidence type="ECO:0000259" key="11">
    <source>
        <dbReference type="Pfam" id="PF07992"/>
    </source>
</evidence>
<keyword evidence="7" id="KW-0560">Oxidoreductase</keyword>
<gene>
    <name evidence="12" type="ORF">LCGC14_0701640</name>
</gene>
<keyword evidence="8" id="KW-0408">Iron</keyword>
<evidence type="ECO:0000256" key="7">
    <source>
        <dbReference type="ARBA" id="ARBA00023002"/>
    </source>
</evidence>
<evidence type="ECO:0000256" key="2">
    <source>
        <dbReference type="ARBA" id="ARBA00001966"/>
    </source>
</evidence>
<feature type="domain" description="FAD/NAD(P)-binding" evidence="11">
    <location>
        <begin position="385"/>
        <end position="610"/>
    </location>
</feature>
<dbReference type="InterPro" id="IPR013785">
    <property type="entry name" value="Aldolase_TIM"/>
</dbReference>
<dbReference type="SUPFAM" id="SSF51395">
    <property type="entry name" value="FMN-linked oxidoreductases"/>
    <property type="match status" value="1"/>
</dbReference>
<feature type="domain" description="NADH:flavin oxidoreductase/NADH oxidase N-terminal" evidence="10">
    <location>
        <begin position="9"/>
        <end position="338"/>
    </location>
</feature>
<dbReference type="PRINTS" id="PR00368">
    <property type="entry name" value="FADPNR"/>
</dbReference>
<accession>A0A0F9T3G0</accession>
<dbReference type="GO" id="GO:0051536">
    <property type="term" value="F:iron-sulfur cluster binding"/>
    <property type="evidence" value="ECO:0007669"/>
    <property type="project" value="UniProtKB-KW"/>
</dbReference>
<dbReference type="InterPro" id="IPR051793">
    <property type="entry name" value="NADH:flavin_oxidoreductase"/>
</dbReference>
<comment type="cofactor">
    <cofactor evidence="2">
        <name>[4Fe-4S] cluster</name>
        <dbReference type="ChEBI" id="CHEBI:49883"/>
    </cofactor>
</comment>
<dbReference type="PANTHER" id="PTHR42917">
    <property type="entry name" value="2,4-DIENOYL-COA REDUCTASE"/>
    <property type="match status" value="1"/>
</dbReference>
<dbReference type="Pfam" id="PF00724">
    <property type="entry name" value="Oxidored_FMN"/>
    <property type="match status" value="1"/>
</dbReference>
<evidence type="ECO:0000259" key="10">
    <source>
        <dbReference type="Pfam" id="PF00724"/>
    </source>
</evidence>
<dbReference type="Pfam" id="PF07992">
    <property type="entry name" value="Pyr_redox_2"/>
    <property type="match status" value="1"/>
</dbReference>
<evidence type="ECO:0000256" key="4">
    <source>
        <dbReference type="ARBA" id="ARBA00022630"/>
    </source>
</evidence>
<dbReference type="InterPro" id="IPR001155">
    <property type="entry name" value="OxRdtase_FMN_N"/>
</dbReference>
<evidence type="ECO:0000256" key="5">
    <source>
        <dbReference type="ARBA" id="ARBA00022643"/>
    </source>
</evidence>
<keyword evidence="6" id="KW-0479">Metal-binding</keyword>
<dbReference type="Gene3D" id="3.20.20.70">
    <property type="entry name" value="Aldolase class I"/>
    <property type="match status" value="1"/>
</dbReference>
<keyword evidence="9" id="KW-0411">Iron-sulfur</keyword>
<name>A0A0F9T3G0_9ZZZZ</name>
<reference evidence="12" key="1">
    <citation type="journal article" date="2015" name="Nature">
        <title>Complex archaea that bridge the gap between prokaryotes and eukaryotes.</title>
        <authorList>
            <person name="Spang A."/>
            <person name="Saw J.H."/>
            <person name="Jorgensen S.L."/>
            <person name="Zaremba-Niedzwiedzka K."/>
            <person name="Martijn J."/>
            <person name="Lind A.E."/>
            <person name="van Eijk R."/>
            <person name="Schleper C."/>
            <person name="Guy L."/>
            <person name="Ettema T.J."/>
        </authorList>
    </citation>
    <scope>NUCLEOTIDE SEQUENCE</scope>
</reference>
<comment type="similarity">
    <text evidence="3">In the N-terminal section; belongs to the NADH:flavin oxidoreductase/NADH oxidase family.</text>
</comment>
<evidence type="ECO:0000256" key="6">
    <source>
        <dbReference type="ARBA" id="ARBA00022723"/>
    </source>
</evidence>
<dbReference type="GO" id="GO:0010181">
    <property type="term" value="F:FMN binding"/>
    <property type="evidence" value="ECO:0007669"/>
    <property type="project" value="InterPro"/>
</dbReference>
<evidence type="ECO:0000256" key="1">
    <source>
        <dbReference type="ARBA" id="ARBA00001917"/>
    </source>
</evidence>
<dbReference type="Gene3D" id="3.40.50.720">
    <property type="entry name" value="NAD(P)-binding Rossmann-like Domain"/>
    <property type="match status" value="2"/>
</dbReference>
<comment type="caution">
    <text evidence="12">The sequence shown here is derived from an EMBL/GenBank/DDBJ whole genome shotgun (WGS) entry which is preliminary data.</text>
</comment>
<dbReference type="PANTHER" id="PTHR42917:SF2">
    <property type="entry name" value="2,4-DIENOYL-COA REDUCTASE [(2E)-ENOYL-COA-PRODUCING]"/>
    <property type="match status" value="1"/>
</dbReference>
<evidence type="ECO:0000313" key="12">
    <source>
        <dbReference type="EMBL" id="KKN43586.1"/>
    </source>
</evidence>
<dbReference type="Gene3D" id="3.50.50.60">
    <property type="entry name" value="FAD/NAD(P)-binding domain"/>
    <property type="match status" value="2"/>
</dbReference>
<sequence length="643" mass="70319">MIPKEVEHLFQPITIGDVEIPNRIMMAPMNTRYGYDGYVTDQLVDYYIERAKGGAGFICVEMGIVDYPVGSTAGKGMIATDDDKYIPGLQRLASEINNAGSIPMIELSYGGRYCHSGLTGMQPVAPSPLPGFRGRGEMPRALTTEEVEELVERFGESARRSAEAGYKGVLLMGSTGYLISQFGSPLTNKRTDRFGGKTPAERATFVVEIIKNIRKKLGNQFPIIYKISAEEYIADGTTLEDSQIMAKRAEQAGVSVIHTWAGWHESPKPMLPMCVPRGAFVYLAEAMRKTIKVPIMTGGRISDPRLASDIIREGRADLVHMGRQFLADPYFPKKAMKGEFDDIRLCMACCRCFDAIVKGRPVECSVNAALGKESEPLQKADKSKEILIIGGGPAGMEAARVAAIRGHKVSLWEKNDYLGGNLKVASLAPHKEETKTIIDYLTYQMKKLKINIRLNKNATIDSLLNENFDEIVIASGAKPITPDLPGVDGENVVLAVDVLKGIEVTGDKVLIMGGGMIGCETAEFLASQGKNVSIIEMLPKIARDIGPTTRWSVTMRINRWGIKQHTSAKVIRITIDGVEIEREGDLELIEANTVVIAAGMESNSELADKLKGSRPNIHVIGDSSQARRMLDAIHEGYALGQKL</sequence>
<dbReference type="SUPFAM" id="SSF51905">
    <property type="entry name" value="FAD/NAD(P)-binding domain"/>
    <property type="match status" value="1"/>
</dbReference>
<dbReference type="EMBL" id="LAZR01001502">
    <property type="protein sequence ID" value="KKN43586.1"/>
    <property type="molecule type" value="Genomic_DNA"/>
</dbReference>
<dbReference type="PRINTS" id="PR00469">
    <property type="entry name" value="PNDRDTASEII"/>
</dbReference>
<organism evidence="12">
    <name type="scientific">marine sediment metagenome</name>
    <dbReference type="NCBI Taxonomy" id="412755"/>
    <lineage>
        <taxon>unclassified sequences</taxon>
        <taxon>metagenomes</taxon>
        <taxon>ecological metagenomes</taxon>
    </lineage>
</organism>
<evidence type="ECO:0000256" key="8">
    <source>
        <dbReference type="ARBA" id="ARBA00023004"/>
    </source>
</evidence>
<proteinExistence type="inferred from homology"/>
<evidence type="ECO:0008006" key="13">
    <source>
        <dbReference type="Google" id="ProtNLM"/>
    </source>
</evidence>
<dbReference type="CDD" id="cd02803">
    <property type="entry name" value="OYE_like_FMN_family"/>
    <property type="match status" value="1"/>
</dbReference>
<dbReference type="GO" id="GO:0046872">
    <property type="term" value="F:metal ion binding"/>
    <property type="evidence" value="ECO:0007669"/>
    <property type="project" value="UniProtKB-KW"/>
</dbReference>
<dbReference type="InterPro" id="IPR023753">
    <property type="entry name" value="FAD/NAD-binding_dom"/>
</dbReference>
<evidence type="ECO:0000256" key="9">
    <source>
        <dbReference type="ARBA" id="ARBA00023014"/>
    </source>
</evidence>
<evidence type="ECO:0000256" key="3">
    <source>
        <dbReference type="ARBA" id="ARBA00011048"/>
    </source>
</evidence>
<comment type="cofactor">
    <cofactor evidence="1">
        <name>FMN</name>
        <dbReference type="ChEBI" id="CHEBI:58210"/>
    </cofactor>
</comment>